<dbReference type="Proteomes" id="UP001220217">
    <property type="component" value="Plasmid pG5MAi6_2"/>
</dbReference>
<keyword evidence="2" id="KW-0614">Plasmid</keyword>
<gene>
    <name evidence="2" type="ORF">PWO00_28170</name>
</gene>
<evidence type="ECO:0000313" key="2">
    <source>
        <dbReference type="EMBL" id="WEA47261.1"/>
    </source>
</evidence>
<feature type="coiled-coil region" evidence="1">
    <location>
        <begin position="1"/>
        <end position="28"/>
    </location>
</feature>
<sequence>MALSSEKRAELLRRLNALTQNLTNTTDASTATGGDLLDLNLPGLSLDIDLPNLGSLFPSTPNSIRSLLSSLVGKQVVIATPYDPQLSGTVLSVESDYVVLVETDGSLDYVNISKIETVTAL</sequence>
<dbReference type="EMBL" id="CP118720">
    <property type="protein sequence ID" value="WEA47261.1"/>
    <property type="molecule type" value="Genomic_DNA"/>
</dbReference>
<geneLocation type="plasmid" evidence="2 3">
    <name>pG5MAi6_2</name>
</geneLocation>
<organism evidence="2 3">
    <name type="scientific">Priestia aryabhattai</name>
    <name type="common">Bacillus aryabhattai</name>
    <dbReference type="NCBI Taxonomy" id="412384"/>
    <lineage>
        <taxon>Bacteria</taxon>
        <taxon>Bacillati</taxon>
        <taxon>Bacillota</taxon>
        <taxon>Bacilli</taxon>
        <taxon>Bacillales</taxon>
        <taxon>Bacillaceae</taxon>
        <taxon>Priestia</taxon>
    </lineage>
</organism>
<evidence type="ECO:0000313" key="3">
    <source>
        <dbReference type="Proteomes" id="UP001220217"/>
    </source>
</evidence>
<proteinExistence type="predicted"/>
<accession>A0ABD7X3N8</accession>
<reference evidence="2 3" key="1">
    <citation type="submission" date="2023-02" db="EMBL/GenBank/DDBJ databases">
        <title>Complete genome sequence of Priestia aryabhattai G5MAi6, a methanol-tolerant strain isolated from tap water in Hong Kong.</title>
        <authorList>
            <person name="Leung K.M."/>
            <person name="Lai G.K.K."/>
            <person name="Griffin S.D.J."/>
        </authorList>
    </citation>
    <scope>NUCLEOTIDE SEQUENCE [LARGE SCALE GENOMIC DNA]</scope>
    <source>
        <strain evidence="2 3">G5MAi6</strain>
        <plasmid evidence="2 3">pG5MAi6_2</plasmid>
    </source>
</reference>
<keyword evidence="1" id="KW-0175">Coiled coil</keyword>
<protein>
    <submittedName>
        <fullName evidence="2">DUF2642 domain-containing protein</fullName>
    </submittedName>
</protein>
<dbReference type="RefSeq" id="WP_275037762.1">
    <property type="nucleotide sequence ID" value="NZ_CP118720.1"/>
</dbReference>
<name>A0ABD7X3N8_PRIAR</name>
<dbReference type="AlphaFoldDB" id="A0ABD7X3N8"/>
<evidence type="ECO:0000256" key="1">
    <source>
        <dbReference type="SAM" id="Coils"/>
    </source>
</evidence>